<dbReference type="Gene3D" id="1.10.510.10">
    <property type="entry name" value="Transferase(Phosphotransferase) domain 1"/>
    <property type="match status" value="1"/>
</dbReference>
<evidence type="ECO:0000256" key="4">
    <source>
        <dbReference type="ARBA" id="ARBA00022777"/>
    </source>
</evidence>
<dbReference type="AlphaFoldDB" id="A0A8T2XKL1"/>
<evidence type="ECO:0000313" key="7">
    <source>
        <dbReference type="EMBL" id="KAH8493540.1"/>
    </source>
</evidence>
<comment type="caution">
    <text evidence="7">The sequence shown here is derived from an EMBL/GenBank/DDBJ whole genome shotgun (WGS) entry which is preliminary data.</text>
</comment>
<keyword evidence="2" id="KW-0808">Transferase</keyword>
<evidence type="ECO:0000256" key="2">
    <source>
        <dbReference type="ARBA" id="ARBA00022679"/>
    </source>
</evidence>
<evidence type="ECO:0000259" key="6">
    <source>
        <dbReference type="Pfam" id="PF11883"/>
    </source>
</evidence>
<dbReference type="Pfam" id="PF11883">
    <property type="entry name" value="DUF3403"/>
    <property type="match status" value="1"/>
</dbReference>
<keyword evidence="4" id="KW-0418">Kinase</keyword>
<dbReference type="SUPFAM" id="SSF56112">
    <property type="entry name" value="Protein kinase-like (PK-like)"/>
    <property type="match status" value="1"/>
</dbReference>
<feature type="non-terminal residue" evidence="7">
    <location>
        <position position="1"/>
    </location>
</feature>
<dbReference type="InterPro" id="IPR011009">
    <property type="entry name" value="Kinase-like_dom_sf"/>
</dbReference>
<dbReference type="Proteomes" id="UP000807159">
    <property type="component" value="Chromosome 11"/>
</dbReference>
<feature type="domain" description="S-locus receptor kinase C-terminal" evidence="6">
    <location>
        <begin position="57"/>
        <end position="105"/>
    </location>
</feature>
<accession>A0A8T2XKL1</accession>
<keyword evidence="3" id="KW-0547">Nucleotide-binding</keyword>
<sequence length="105" mass="11935">AWRLWNEGRPIELMDALMETPAGTSELLRCIHVGLLCVQQRPEDRPTMPSVVLMLDSENPTLPQPKQPGFYSERYLTETDSSSTGTFRNTYTMMKDVTITTVQGR</sequence>
<evidence type="ECO:0000256" key="5">
    <source>
        <dbReference type="ARBA" id="ARBA00022840"/>
    </source>
</evidence>
<evidence type="ECO:0000256" key="3">
    <source>
        <dbReference type="ARBA" id="ARBA00022741"/>
    </source>
</evidence>
<keyword evidence="1" id="KW-0723">Serine/threonine-protein kinase</keyword>
<evidence type="ECO:0000256" key="1">
    <source>
        <dbReference type="ARBA" id="ARBA00022527"/>
    </source>
</evidence>
<organism evidence="7 8">
    <name type="scientific">Populus deltoides</name>
    <name type="common">Eastern poplar</name>
    <name type="synonym">Eastern cottonwood</name>
    <dbReference type="NCBI Taxonomy" id="3696"/>
    <lineage>
        <taxon>Eukaryota</taxon>
        <taxon>Viridiplantae</taxon>
        <taxon>Streptophyta</taxon>
        <taxon>Embryophyta</taxon>
        <taxon>Tracheophyta</taxon>
        <taxon>Spermatophyta</taxon>
        <taxon>Magnoliopsida</taxon>
        <taxon>eudicotyledons</taxon>
        <taxon>Gunneridae</taxon>
        <taxon>Pentapetalae</taxon>
        <taxon>rosids</taxon>
        <taxon>fabids</taxon>
        <taxon>Malpighiales</taxon>
        <taxon>Salicaceae</taxon>
        <taxon>Saliceae</taxon>
        <taxon>Populus</taxon>
    </lineage>
</organism>
<proteinExistence type="predicted"/>
<dbReference type="GO" id="GO:0005886">
    <property type="term" value="C:plasma membrane"/>
    <property type="evidence" value="ECO:0007669"/>
    <property type="project" value="TreeGrafter"/>
</dbReference>
<dbReference type="EMBL" id="JACEGQ020000011">
    <property type="protein sequence ID" value="KAH8493540.1"/>
    <property type="molecule type" value="Genomic_DNA"/>
</dbReference>
<protein>
    <recommendedName>
        <fullName evidence="6">S-locus receptor kinase C-terminal domain-containing protein</fullName>
    </recommendedName>
</protein>
<name>A0A8T2XKL1_POPDE</name>
<evidence type="ECO:0000313" key="8">
    <source>
        <dbReference type="Proteomes" id="UP000807159"/>
    </source>
</evidence>
<keyword evidence="5" id="KW-0067">ATP-binding</keyword>
<dbReference type="PANTHER" id="PTHR27002">
    <property type="entry name" value="RECEPTOR-LIKE SERINE/THREONINE-PROTEIN KINASE SD1-8"/>
    <property type="match status" value="1"/>
</dbReference>
<reference evidence="7" key="1">
    <citation type="journal article" date="2021" name="J. Hered.">
        <title>Genome Assembly of Salicaceae Populus deltoides (Eastern Cottonwood) I-69 Based on Nanopore Sequencing and Hi-C Technologies.</title>
        <authorList>
            <person name="Bai S."/>
            <person name="Wu H."/>
            <person name="Zhang J."/>
            <person name="Pan Z."/>
            <person name="Zhao W."/>
            <person name="Li Z."/>
            <person name="Tong C."/>
        </authorList>
    </citation>
    <scope>NUCLEOTIDE SEQUENCE</scope>
    <source>
        <tissue evidence="7">Leaf</tissue>
    </source>
</reference>
<gene>
    <name evidence="7" type="ORF">H0E87_020337</name>
</gene>
<keyword evidence="8" id="KW-1185">Reference proteome</keyword>
<dbReference type="GO" id="GO:0005524">
    <property type="term" value="F:ATP binding"/>
    <property type="evidence" value="ECO:0007669"/>
    <property type="project" value="UniProtKB-KW"/>
</dbReference>
<dbReference type="PANTHER" id="PTHR27002:SF181">
    <property type="entry name" value="RECEPTOR-LIKE SERINE_THREONINE-PROTEIN KINASE"/>
    <property type="match status" value="1"/>
</dbReference>
<dbReference type="InterPro" id="IPR021820">
    <property type="entry name" value="S-locus_recpt_kinase_C"/>
</dbReference>
<dbReference type="GO" id="GO:0004674">
    <property type="term" value="F:protein serine/threonine kinase activity"/>
    <property type="evidence" value="ECO:0007669"/>
    <property type="project" value="UniProtKB-KW"/>
</dbReference>